<evidence type="ECO:0000256" key="1">
    <source>
        <dbReference type="ARBA" id="ARBA00004141"/>
    </source>
</evidence>
<reference evidence="8 9" key="1">
    <citation type="submission" date="2024-07" db="EMBL/GenBank/DDBJ databases">
        <title>Uliginosibacterium paludis KCTC:42655.</title>
        <authorList>
            <person name="Kim M.K."/>
        </authorList>
    </citation>
    <scope>NUCLEOTIDE SEQUENCE [LARGE SCALE GENOMIC DNA]</scope>
    <source>
        <strain evidence="8 9">KCTC 42655</strain>
    </source>
</reference>
<comment type="subcellular location">
    <subcellularLocation>
        <location evidence="1">Membrane</location>
        <topology evidence="1">Multi-pass membrane protein</topology>
    </subcellularLocation>
</comment>
<gene>
    <name evidence="8" type="ORF">ABVT11_09500</name>
</gene>
<feature type="transmembrane region" description="Helical" evidence="5">
    <location>
        <begin position="92"/>
        <end position="110"/>
    </location>
</feature>
<dbReference type="Pfam" id="PF04932">
    <property type="entry name" value="Wzy_C"/>
    <property type="match status" value="1"/>
</dbReference>
<dbReference type="InterPro" id="IPR007016">
    <property type="entry name" value="O-antigen_ligase-rel_domated"/>
</dbReference>
<accession>A0ABV2CQ69</accession>
<dbReference type="PANTHER" id="PTHR37422:SF13">
    <property type="entry name" value="LIPOPOLYSACCHARIDE BIOSYNTHESIS PROTEIN PA4999-RELATED"/>
    <property type="match status" value="1"/>
</dbReference>
<sequence length="564" mass="61159">MSIVGRTPFLTENRAAFISKSLAFIAFCVPTLLAAPLRPQPTFLVEVLLSLLLLLGLSVEPFSKRIPQPGLLVPAASLLFLCAVLLHGGDAWGYASCIILFVLAYCYGTASSEGIDRAVGYGLLLCAILQSFVVFIQLFPVGSVEWIPPLAAGRATGMVGHPNLLSDLLLFGLAALCHPVLYGRLLRWRLLVAVGLGLALAATGSRGAWLGIAVFCVIGILCRRAKEQNAGSSLVWIAVSAVLGQIVYALLQHSGLTRGVGAIARNGAQTSNDIRGYLAQISWEAIKGSPMFGQGAGSFWKVSVDAMQISPARGFSMLGEHAHNLPLNLAVEFGLPMSILICSLLLYWGWARLRSLNPERAWAMACVGVVFAHSMVEYPLWYTFLMVPCALCMGFVDAGRSVRLGQWSASCIRMAGLAGVLACFVMVMDWMHVRLAWLQLASAGDMTARVMSLSARDELDQVSKLSVFGQQVTSLRLQSYQVGMDDLQVALRDCEEHWEERPTWFMLKSCGEVFSAAGREDLLSRLVNVQCKGYPAQHEQLHDWALSYDASGKGLIKLVGRGCM</sequence>
<organism evidence="8 9">
    <name type="scientific">Uliginosibacterium paludis</name>
    <dbReference type="NCBI Taxonomy" id="1615952"/>
    <lineage>
        <taxon>Bacteria</taxon>
        <taxon>Pseudomonadati</taxon>
        <taxon>Pseudomonadota</taxon>
        <taxon>Betaproteobacteria</taxon>
        <taxon>Rhodocyclales</taxon>
        <taxon>Zoogloeaceae</taxon>
        <taxon>Uliginosibacterium</taxon>
    </lineage>
</organism>
<feature type="transmembrane region" description="Helical" evidence="5">
    <location>
        <begin position="233"/>
        <end position="251"/>
    </location>
</feature>
<dbReference type="Proteomes" id="UP001548590">
    <property type="component" value="Unassembled WGS sequence"/>
</dbReference>
<keyword evidence="2 5" id="KW-0812">Transmembrane</keyword>
<keyword evidence="4 5" id="KW-0472">Membrane</keyword>
<name>A0ABV2CQ69_9RHOO</name>
<feature type="transmembrane region" description="Helical" evidence="5">
    <location>
        <begin position="411"/>
        <end position="431"/>
    </location>
</feature>
<keyword evidence="3 5" id="KW-1133">Transmembrane helix</keyword>
<dbReference type="Pfam" id="PF11846">
    <property type="entry name" value="Wzy_C_2"/>
    <property type="match status" value="1"/>
</dbReference>
<keyword evidence="9" id="KW-1185">Reference proteome</keyword>
<evidence type="ECO:0000259" key="6">
    <source>
        <dbReference type="Pfam" id="PF04932"/>
    </source>
</evidence>
<evidence type="ECO:0000259" key="7">
    <source>
        <dbReference type="Pfam" id="PF11846"/>
    </source>
</evidence>
<feature type="domain" description="O-antigen ligase-related" evidence="6">
    <location>
        <begin position="192"/>
        <end position="340"/>
    </location>
</feature>
<evidence type="ECO:0000256" key="3">
    <source>
        <dbReference type="ARBA" id="ARBA00022989"/>
    </source>
</evidence>
<comment type="caution">
    <text evidence="8">The sequence shown here is derived from an EMBL/GenBank/DDBJ whole genome shotgun (WGS) entry which is preliminary data.</text>
</comment>
<evidence type="ECO:0000256" key="2">
    <source>
        <dbReference type="ARBA" id="ARBA00022692"/>
    </source>
</evidence>
<dbReference type="InterPro" id="IPR051533">
    <property type="entry name" value="WaaL-like"/>
</dbReference>
<feature type="transmembrane region" description="Helical" evidence="5">
    <location>
        <begin position="190"/>
        <end position="221"/>
    </location>
</feature>
<evidence type="ECO:0000256" key="4">
    <source>
        <dbReference type="ARBA" id="ARBA00023136"/>
    </source>
</evidence>
<dbReference type="InterPro" id="IPR021797">
    <property type="entry name" value="Wzy_C_2"/>
</dbReference>
<evidence type="ECO:0000313" key="8">
    <source>
        <dbReference type="EMBL" id="MET1490060.1"/>
    </source>
</evidence>
<feature type="transmembrane region" description="Helical" evidence="5">
    <location>
        <begin position="122"/>
        <end position="144"/>
    </location>
</feature>
<evidence type="ECO:0000256" key="5">
    <source>
        <dbReference type="SAM" id="Phobius"/>
    </source>
</evidence>
<dbReference type="EMBL" id="JBEWLZ010000004">
    <property type="protein sequence ID" value="MET1490060.1"/>
    <property type="molecule type" value="Genomic_DNA"/>
</dbReference>
<feature type="transmembrane region" description="Helical" evidence="5">
    <location>
        <begin position="327"/>
        <end position="350"/>
    </location>
</feature>
<dbReference type="RefSeq" id="WP_345923502.1">
    <property type="nucleotide sequence ID" value="NZ_JBDIVF010000001.1"/>
</dbReference>
<protein>
    <submittedName>
        <fullName evidence="8">Wzy polymerase domain-containing protein</fullName>
    </submittedName>
</protein>
<proteinExistence type="predicted"/>
<feature type="transmembrane region" description="Helical" evidence="5">
    <location>
        <begin position="43"/>
        <end position="62"/>
    </location>
</feature>
<evidence type="ECO:0000313" key="9">
    <source>
        <dbReference type="Proteomes" id="UP001548590"/>
    </source>
</evidence>
<feature type="domain" description="Virulence factor membrane-bound polymerase C-terminal" evidence="7">
    <location>
        <begin position="362"/>
        <end position="543"/>
    </location>
</feature>
<feature type="transmembrane region" description="Helical" evidence="5">
    <location>
        <begin position="21"/>
        <end position="37"/>
    </location>
</feature>
<dbReference type="PANTHER" id="PTHR37422">
    <property type="entry name" value="TEICHURONIC ACID BIOSYNTHESIS PROTEIN TUAE"/>
    <property type="match status" value="1"/>
</dbReference>